<proteinExistence type="predicted"/>
<name>F4LJM3_TREBD</name>
<evidence type="ECO:0000313" key="4">
    <source>
        <dbReference type="Proteomes" id="UP000006546"/>
    </source>
</evidence>
<dbReference type="InterPro" id="IPR019752">
    <property type="entry name" value="Pyrv/ketoisovalerate_OxRed_cat"/>
</dbReference>
<keyword evidence="1 3" id="KW-0560">Oxidoreductase</keyword>
<evidence type="ECO:0000256" key="1">
    <source>
        <dbReference type="ARBA" id="ARBA00023002"/>
    </source>
</evidence>
<dbReference type="KEGG" id="tbe:Trebr_1987"/>
<dbReference type="STRING" id="906968.Trebr_1987"/>
<dbReference type="NCBIfam" id="NF005324">
    <property type="entry name" value="PRK06853.1-4"/>
    <property type="match status" value="1"/>
</dbReference>
<dbReference type="Gene3D" id="3.40.920.10">
    <property type="entry name" value="Pyruvate-ferredoxin oxidoreductase, PFOR, domain III"/>
    <property type="match status" value="1"/>
</dbReference>
<dbReference type="HOGENOM" id="CLU_087284_1_1_12"/>
<evidence type="ECO:0000259" key="2">
    <source>
        <dbReference type="Pfam" id="PF01558"/>
    </source>
</evidence>
<dbReference type="RefSeq" id="WP_013759106.1">
    <property type="nucleotide sequence ID" value="NC_015500.1"/>
</dbReference>
<gene>
    <name evidence="3" type="ordered locus">Trebr_1987</name>
</gene>
<organism evidence="3 4">
    <name type="scientific">Treponema brennaborense (strain DSM 12168 / CIP 105900 / DD5/3)</name>
    <dbReference type="NCBI Taxonomy" id="906968"/>
    <lineage>
        <taxon>Bacteria</taxon>
        <taxon>Pseudomonadati</taxon>
        <taxon>Spirochaetota</taxon>
        <taxon>Spirochaetia</taxon>
        <taxon>Spirochaetales</taxon>
        <taxon>Treponemataceae</taxon>
        <taxon>Treponema</taxon>
    </lineage>
</organism>
<dbReference type="InterPro" id="IPR002869">
    <property type="entry name" value="Pyrv_flavodox_OxRed_cen"/>
</dbReference>
<dbReference type="PANTHER" id="PTHR43854:SF1">
    <property type="entry name" value="INDOLEPYRUVATE OXIDOREDUCTASE SUBUNIT IORB"/>
    <property type="match status" value="1"/>
</dbReference>
<protein>
    <submittedName>
        <fullName evidence="3">Indolepyruvate ferredoxin oxidoreductase</fullName>
        <ecNumber evidence="3">1.2.7.8</ecNumber>
    </submittedName>
</protein>
<dbReference type="eggNOG" id="COG1014">
    <property type="taxonomic scope" value="Bacteria"/>
</dbReference>
<sequence length="188" mass="19862">MKYDILLAGVGGQGVLSIAAVIATAAMNEGLYVRQSEVHGMSQRGGGVQAHLRISDAPIAGDLIPCGCADMILSMEPVESLRYLSWLAPDGALITAAEAFVNIPNYPELESVYEAIRAIPGSRIVESAELAKQAGNIKAENMVLVGAALGHIPISIETVEKAVSERFGRKDPQLACINITALRSAYTE</sequence>
<dbReference type="PANTHER" id="PTHR43854">
    <property type="entry name" value="INDOLEPYRUVATE OXIDOREDUCTASE SUBUNIT IORB"/>
    <property type="match status" value="1"/>
</dbReference>
<dbReference type="InterPro" id="IPR052198">
    <property type="entry name" value="IorB_Oxidoreductase"/>
</dbReference>
<keyword evidence="4" id="KW-1185">Reference proteome</keyword>
<dbReference type="Proteomes" id="UP000006546">
    <property type="component" value="Chromosome"/>
</dbReference>
<dbReference type="AlphaFoldDB" id="F4LJM3"/>
<dbReference type="OrthoDB" id="9789125at2"/>
<dbReference type="EC" id="1.2.7.8" evidence="3"/>
<feature type="domain" description="Pyruvate/ketoisovalerate oxidoreductase catalytic" evidence="2">
    <location>
        <begin position="11"/>
        <end position="186"/>
    </location>
</feature>
<dbReference type="GO" id="GO:0043805">
    <property type="term" value="F:indolepyruvate ferredoxin oxidoreductase activity"/>
    <property type="evidence" value="ECO:0007669"/>
    <property type="project" value="UniProtKB-EC"/>
</dbReference>
<evidence type="ECO:0000313" key="3">
    <source>
        <dbReference type="EMBL" id="AEE17403.1"/>
    </source>
</evidence>
<reference evidence="4" key="1">
    <citation type="submission" date="2011-04" db="EMBL/GenBank/DDBJ databases">
        <title>The complete genome of Treponema brennaborense DSM 12168.</title>
        <authorList>
            <person name="Lucas S."/>
            <person name="Han J."/>
            <person name="Lapidus A."/>
            <person name="Bruce D."/>
            <person name="Goodwin L."/>
            <person name="Pitluck S."/>
            <person name="Peters L."/>
            <person name="Kyrpides N."/>
            <person name="Mavromatis K."/>
            <person name="Ivanova N."/>
            <person name="Mikhailova N."/>
            <person name="Pagani I."/>
            <person name="Teshima H."/>
            <person name="Detter J.C."/>
            <person name="Tapia R."/>
            <person name="Han C."/>
            <person name="Land M."/>
            <person name="Hauser L."/>
            <person name="Markowitz V."/>
            <person name="Cheng J.-F."/>
            <person name="Hugenholtz P."/>
            <person name="Woyke T."/>
            <person name="Wu D."/>
            <person name="Gronow S."/>
            <person name="Wellnitz S."/>
            <person name="Brambilla E."/>
            <person name="Klenk H.-P."/>
            <person name="Eisen J.A."/>
        </authorList>
    </citation>
    <scope>NUCLEOTIDE SEQUENCE [LARGE SCALE GENOMIC DNA]</scope>
    <source>
        <strain evidence="4">DSM 12168 / CIP 105900 / DD5/3</strain>
    </source>
</reference>
<accession>F4LJM3</accession>
<dbReference type="Pfam" id="PF01558">
    <property type="entry name" value="POR"/>
    <property type="match status" value="1"/>
</dbReference>
<dbReference type="EMBL" id="CP002696">
    <property type="protein sequence ID" value="AEE17403.1"/>
    <property type="molecule type" value="Genomic_DNA"/>
</dbReference>
<dbReference type="SUPFAM" id="SSF53323">
    <property type="entry name" value="Pyruvate-ferredoxin oxidoreductase, PFOR, domain III"/>
    <property type="match status" value="1"/>
</dbReference>